<dbReference type="SUPFAM" id="SSF109604">
    <property type="entry name" value="HD-domain/PDEase-like"/>
    <property type="match status" value="1"/>
</dbReference>
<evidence type="ECO:0000313" key="3">
    <source>
        <dbReference type="Proteomes" id="UP000053831"/>
    </source>
</evidence>
<name>A0A0M8N438_ESCWE</name>
<dbReference type="PANTHER" id="PTHR33594">
    <property type="entry name" value="SUPERFAMILY HYDROLASE, PUTATIVE (AFU_ORTHOLOGUE AFUA_1G03035)-RELATED"/>
    <property type="match status" value="1"/>
</dbReference>
<evidence type="ECO:0000313" key="2">
    <source>
        <dbReference type="EMBL" id="KOS20224.1"/>
    </source>
</evidence>
<accession>A0A0M8N438</accession>
<gene>
    <name evidence="2" type="ORF">ESCO_006204</name>
</gene>
<reference evidence="2 3" key="1">
    <citation type="submission" date="2015-07" db="EMBL/GenBank/DDBJ databases">
        <title>The genome of the fungus Escovopsis weberi, a specialized disease agent of ant agriculture.</title>
        <authorList>
            <person name="de Man T.J."/>
            <person name="Stajich J.E."/>
            <person name="Kubicek C.P."/>
            <person name="Chenthamara K."/>
            <person name="Atanasova L."/>
            <person name="Druzhinina I.S."/>
            <person name="Birnbaum S."/>
            <person name="Barribeau S.M."/>
            <person name="Teiling C."/>
            <person name="Suen G."/>
            <person name="Currie C."/>
            <person name="Gerardo N.M."/>
        </authorList>
    </citation>
    <scope>NUCLEOTIDE SEQUENCE [LARGE SCALE GENOMIC DNA]</scope>
</reference>
<keyword evidence="3" id="KW-1185">Reference proteome</keyword>
<sequence length="222" mass="24424">MYDSLVDEALIAKVTAYVRDYMQRYDPSHDFNHIRRVVRTAQAIYAAEEEKKGDGEEPGRRLSLSLVTLAALMHDVGDRKYIEAGQDATTLVRDALLSLGCAAAVAEAVQAVCSGVSYSGEARDPGRVRAVLAAHPELGVVQDADRLDALGAVGVGRAFAFGAARGQTLGASVGHFDEKLLRLEGMMKTETGRRMARERSERLRMVREWWREETEGVEEEVN</sequence>
<comment type="caution">
    <text evidence="2">The sequence shown here is derived from an EMBL/GenBank/DDBJ whole genome shotgun (WGS) entry which is preliminary data.</text>
</comment>
<dbReference type="STRING" id="150374.A0A0M8N438"/>
<protein>
    <recommendedName>
        <fullName evidence="1">HD/PDEase domain-containing protein</fullName>
    </recommendedName>
</protein>
<dbReference type="EMBL" id="LGSR01000018">
    <property type="protein sequence ID" value="KOS20224.1"/>
    <property type="molecule type" value="Genomic_DNA"/>
</dbReference>
<dbReference type="Gene3D" id="1.10.3210.50">
    <property type="match status" value="1"/>
</dbReference>
<dbReference type="PANTHER" id="PTHR33594:SF1">
    <property type="entry name" value="HD_PDEASE DOMAIN-CONTAINING PROTEIN"/>
    <property type="match status" value="1"/>
</dbReference>
<feature type="domain" description="HD/PDEase" evidence="1">
    <location>
        <begin position="26"/>
        <end position="159"/>
    </location>
</feature>
<dbReference type="CDD" id="cd00077">
    <property type="entry name" value="HDc"/>
    <property type="match status" value="1"/>
</dbReference>
<proteinExistence type="predicted"/>
<organism evidence="2 3">
    <name type="scientific">Escovopsis weberi</name>
    <dbReference type="NCBI Taxonomy" id="150374"/>
    <lineage>
        <taxon>Eukaryota</taxon>
        <taxon>Fungi</taxon>
        <taxon>Dikarya</taxon>
        <taxon>Ascomycota</taxon>
        <taxon>Pezizomycotina</taxon>
        <taxon>Sordariomycetes</taxon>
        <taxon>Hypocreomycetidae</taxon>
        <taxon>Hypocreales</taxon>
        <taxon>Hypocreaceae</taxon>
        <taxon>Escovopsis</taxon>
    </lineage>
</organism>
<dbReference type="InterPro" id="IPR003607">
    <property type="entry name" value="HD/PDEase_dom"/>
</dbReference>
<dbReference type="AlphaFoldDB" id="A0A0M8N438"/>
<dbReference type="Pfam" id="PF01966">
    <property type="entry name" value="HD"/>
    <property type="match status" value="1"/>
</dbReference>
<dbReference type="InterPro" id="IPR006674">
    <property type="entry name" value="HD_domain"/>
</dbReference>
<dbReference type="SMART" id="SM00471">
    <property type="entry name" value="HDc"/>
    <property type="match status" value="1"/>
</dbReference>
<dbReference type="Proteomes" id="UP000053831">
    <property type="component" value="Unassembled WGS sequence"/>
</dbReference>
<evidence type="ECO:0000259" key="1">
    <source>
        <dbReference type="SMART" id="SM00471"/>
    </source>
</evidence>
<dbReference type="OrthoDB" id="16547at2759"/>